<evidence type="ECO:0000313" key="1">
    <source>
        <dbReference type="EMBL" id="KAI3822182.1"/>
    </source>
</evidence>
<comment type="caution">
    <text evidence="1">The sequence shown here is derived from an EMBL/GenBank/DDBJ whole genome shotgun (WGS) entry which is preliminary data.</text>
</comment>
<protein>
    <submittedName>
        <fullName evidence="1">Uncharacterized protein</fullName>
    </submittedName>
</protein>
<accession>A0ACB9JQF0</accession>
<dbReference type="EMBL" id="CM042020">
    <property type="protein sequence ID" value="KAI3822182.1"/>
    <property type="molecule type" value="Genomic_DNA"/>
</dbReference>
<reference evidence="1 2" key="2">
    <citation type="journal article" date="2022" name="Mol. Ecol. Resour.">
        <title>The genomes of chicory, endive, great burdock and yacon provide insights into Asteraceae paleo-polyploidization history and plant inulin production.</title>
        <authorList>
            <person name="Fan W."/>
            <person name="Wang S."/>
            <person name="Wang H."/>
            <person name="Wang A."/>
            <person name="Jiang F."/>
            <person name="Liu H."/>
            <person name="Zhao H."/>
            <person name="Xu D."/>
            <person name="Zhang Y."/>
        </authorList>
    </citation>
    <scope>NUCLEOTIDE SEQUENCE [LARGE SCALE GENOMIC DNA]</scope>
    <source>
        <strain evidence="2">cv. Yunnan</strain>
        <tissue evidence="1">Leaves</tissue>
    </source>
</reference>
<gene>
    <name evidence="1" type="ORF">L1987_09766</name>
</gene>
<keyword evidence="2" id="KW-1185">Reference proteome</keyword>
<organism evidence="1 2">
    <name type="scientific">Smallanthus sonchifolius</name>
    <dbReference type="NCBI Taxonomy" id="185202"/>
    <lineage>
        <taxon>Eukaryota</taxon>
        <taxon>Viridiplantae</taxon>
        <taxon>Streptophyta</taxon>
        <taxon>Embryophyta</taxon>
        <taxon>Tracheophyta</taxon>
        <taxon>Spermatophyta</taxon>
        <taxon>Magnoliopsida</taxon>
        <taxon>eudicotyledons</taxon>
        <taxon>Gunneridae</taxon>
        <taxon>Pentapetalae</taxon>
        <taxon>asterids</taxon>
        <taxon>campanulids</taxon>
        <taxon>Asterales</taxon>
        <taxon>Asteraceae</taxon>
        <taxon>Asteroideae</taxon>
        <taxon>Heliantheae alliance</taxon>
        <taxon>Millerieae</taxon>
        <taxon>Smallanthus</taxon>
    </lineage>
</organism>
<reference evidence="2" key="1">
    <citation type="journal article" date="2022" name="Mol. Ecol. Resour.">
        <title>The genomes of chicory, endive, great burdock and yacon provide insights into Asteraceae palaeo-polyploidization history and plant inulin production.</title>
        <authorList>
            <person name="Fan W."/>
            <person name="Wang S."/>
            <person name="Wang H."/>
            <person name="Wang A."/>
            <person name="Jiang F."/>
            <person name="Liu H."/>
            <person name="Zhao H."/>
            <person name="Xu D."/>
            <person name="Zhang Y."/>
        </authorList>
    </citation>
    <scope>NUCLEOTIDE SEQUENCE [LARGE SCALE GENOMIC DNA]</scope>
    <source>
        <strain evidence="2">cv. Yunnan</strain>
    </source>
</reference>
<proteinExistence type="predicted"/>
<dbReference type="Proteomes" id="UP001056120">
    <property type="component" value="Linkage Group LG03"/>
</dbReference>
<name>A0ACB9JQF0_9ASTR</name>
<evidence type="ECO:0000313" key="2">
    <source>
        <dbReference type="Proteomes" id="UP001056120"/>
    </source>
</evidence>
<sequence length="113" mass="11091">MEAHAKAICSRGGHILNVGFGMGVVGTAIQQYGCMLLESVVGGSGHGLAMTGAGQRAVVGGRRRSVAEVVADGGDRGRWSMAVVGVWAMVGGGGVRMVAEGGCGIGVGGGGDY</sequence>